<dbReference type="CDD" id="cd07572">
    <property type="entry name" value="nit"/>
    <property type="match status" value="1"/>
</dbReference>
<evidence type="ECO:0000313" key="3">
    <source>
        <dbReference type="EMBL" id="GAW94433.1"/>
    </source>
</evidence>
<organism evidence="3 4">
    <name type="scientific">Colwellia marinimaniae</name>
    <dbReference type="NCBI Taxonomy" id="1513592"/>
    <lineage>
        <taxon>Bacteria</taxon>
        <taxon>Pseudomonadati</taxon>
        <taxon>Pseudomonadota</taxon>
        <taxon>Gammaproteobacteria</taxon>
        <taxon>Alteromonadales</taxon>
        <taxon>Colwelliaceae</taxon>
        <taxon>Colwellia</taxon>
    </lineage>
</organism>
<dbReference type="PROSITE" id="PS50263">
    <property type="entry name" value="CN_HYDROLASE"/>
    <property type="match status" value="1"/>
</dbReference>
<proteinExistence type="predicted"/>
<dbReference type="Proteomes" id="UP000197068">
    <property type="component" value="Unassembled WGS sequence"/>
</dbReference>
<reference evidence="3 4" key="1">
    <citation type="submission" date="2017-06" db="EMBL/GenBank/DDBJ databases">
        <title>Whole Genome Sequences of Colwellia marinimaniae MTCD1.</title>
        <authorList>
            <person name="Kusumoto H."/>
            <person name="Inoue M."/>
            <person name="Tanikawa K."/>
            <person name="Maeji H."/>
            <person name="Cameron J.H."/>
            <person name="Bartlett D.H."/>
        </authorList>
    </citation>
    <scope>NUCLEOTIDE SEQUENCE [LARGE SCALE GENOMIC DNA]</scope>
    <source>
        <strain evidence="3 4">MTCD1</strain>
    </source>
</reference>
<evidence type="ECO:0000313" key="4">
    <source>
        <dbReference type="Proteomes" id="UP000197068"/>
    </source>
</evidence>
<dbReference type="SUPFAM" id="SSF56317">
    <property type="entry name" value="Carbon-nitrogen hydrolase"/>
    <property type="match status" value="1"/>
</dbReference>
<dbReference type="Gene3D" id="3.60.110.10">
    <property type="entry name" value="Carbon-nitrogen hydrolase"/>
    <property type="match status" value="1"/>
</dbReference>
<evidence type="ECO:0000256" key="1">
    <source>
        <dbReference type="ARBA" id="ARBA00022801"/>
    </source>
</evidence>
<protein>
    <submittedName>
        <fullName evidence="3">Amidohydrolase</fullName>
    </submittedName>
</protein>
<dbReference type="Pfam" id="PF00795">
    <property type="entry name" value="CN_hydrolase"/>
    <property type="match status" value="1"/>
</dbReference>
<keyword evidence="4" id="KW-1185">Reference proteome</keyword>
<feature type="domain" description="CN hydrolase" evidence="2">
    <location>
        <begin position="2"/>
        <end position="273"/>
    </location>
</feature>
<evidence type="ECO:0000259" key="2">
    <source>
        <dbReference type="PROSITE" id="PS50263"/>
    </source>
</evidence>
<sequence>MIKLSAIQLSSTANVATNLAKIAELLAKITATPTAVYNGSGSIAKPEDVIKEPIQHLVVLPECCLYFGGKDSEQLTLAKTSAAANELRLALGRLAQQFKVYLVAGTVPILTTSATKFTNSSCVFSPSGDLLGQYDKMHLFDVNVSDNTKSYCESHYTQAGKELIVVNTVFANIGLSVCFDLRFPNLFQRLTQAGAEIITVPSAFTKVTGKAHWQILLQARAIENQVYIIAAGQEGVHENGRETWGHSMIINPWGEIEQSLATGEGFITVEYQKKSVTGIRQNMPLNSPLNN</sequence>
<dbReference type="PANTHER" id="PTHR23088:SF27">
    <property type="entry name" value="DEAMINATED GLUTATHIONE AMIDASE"/>
    <property type="match status" value="1"/>
</dbReference>
<dbReference type="EMBL" id="BDQM01000001">
    <property type="protein sequence ID" value="GAW94433.1"/>
    <property type="molecule type" value="Genomic_DNA"/>
</dbReference>
<gene>
    <name evidence="3" type="ORF">MTCD1_00029</name>
</gene>
<dbReference type="RefSeq" id="WP_057182619.1">
    <property type="nucleotide sequence ID" value="NZ_BDQM01000001.1"/>
</dbReference>
<comment type="caution">
    <text evidence="3">The sequence shown here is derived from an EMBL/GenBank/DDBJ whole genome shotgun (WGS) entry which is preliminary data.</text>
</comment>
<dbReference type="InterPro" id="IPR036526">
    <property type="entry name" value="C-N_Hydrolase_sf"/>
</dbReference>
<accession>A0ABQ0MQ16</accession>
<keyword evidence="1" id="KW-0378">Hydrolase</keyword>
<dbReference type="InterPro" id="IPR045254">
    <property type="entry name" value="Nit1/2_C-N_Hydrolase"/>
</dbReference>
<dbReference type="PANTHER" id="PTHR23088">
    <property type="entry name" value="NITRILASE-RELATED"/>
    <property type="match status" value="1"/>
</dbReference>
<dbReference type="InterPro" id="IPR003010">
    <property type="entry name" value="C-N_Hydrolase"/>
</dbReference>
<name>A0ABQ0MQ16_9GAMM</name>